<dbReference type="Pfam" id="PF05821">
    <property type="entry name" value="NDUF_B8"/>
    <property type="match status" value="1"/>
</dbReference>
<keyword evidence="2" id="KW-1185">Reference proteome</keyword>
<dbReference type="GeneTree" id="ENSGT00940000172076"/>
<accession>A0A8C8UPF6</accession>
<dbReference type="InterPro" id="IPR008699">
    <property type="entry name" value="NDUFB8"/>
</dbReference>
<dbReference type="Ensembl" id="ENSPEMT00000040016.1">
    <property type="protein sequence ID" value="ENSPEMP00000034808.1"/>
    <property type="gene ID" value="ENSPEMG00000029226.1"/>
</dbReference>
<name>A0A8C8UPF6_PERMB</name>
<proteinExistence type="predicted"/>
<protein>
    <submittedName>
        <fullName evidence="1">Uncharacterized protein</fullName>
    </submittedName>
</protein>
<evidence type="ECO:0000313" key="2">
    <source>
        <dbReference type="Proteomes" id="UP000694547"/>
    </source>
</evidence>
<sequence>MAAAGEAALGIWWLQKATRSMVPLGAPQPSRDQGMLLGPYPRTPEEQVAAAKKYKLCVEDSGWSMVTP</sequence>
<reference evidence="1" key="3">
    <citation type="submission" date="2025-09" db="UniProtKB">
        <authorList>
            <consortium name="Ensembl"/>
        </authorList>
    </citation>
    <scope>IDENTIFICATION</scope>
</reference>
<dbReference type="GO" id="GO:0005739">
    <property type="term" value="C:mitochondrion"/>
    <property type="evidence" value="ECO:0007669"/>
    <property type="project" value="InterPro"/>
</dbReference>
<organism evidence="1 2">
    <name type="scientific">Peromyscus maniculatus bairdii</name>
    <name type="common">Prairie deer mouse</name>
    <dbReference type="NCBI Taxonomy" id="230844"/>
    <lineage>
        <taxon>Eukaryota</taxon>
        <taxon>Metazoa</taxon>
        <taxon>Chordata</taxon>
        <taxon>Craniata</taxon>
        <taxon>Vertebrata</taxon>
        <taxon>Euteleostomi</taxon>
        <taxon>Mammalia</taxon>
        <taxon>Eutheria</taxon>
        <taxon>Euarchontoglires</taxon>
        <taxon>Glires</taxon>
        <taxon>Rodentia</taxon>
        <taxon>Myomorpha</taxon>
        <taxon>Muroidea</taxon>
        <taxon>Cricetidae</taxon>
        <taxon>Neotominae</taxon>
        <taxon>Peromyscus</taxon>
    </lineage>
</organism>
<evidence type="ECO:0000313" key="1">
    <source>
        <dbReference type="Ensembl" id="ENSPEMP00000034808.1"/>
    </source>
</evidence>
<dbReference type="Proteomes" id="UP000694547">
    <property type="component" value="Chromosome 8"/>
</dbReference>
<reference evidence="1" key="2">
    <citation type="submission" date="2025-08" db="UniProtKB">
        <authorList>
            <consortium name="Ensembl"/>
        </authorList>
    </citation>
    <scope>IDENTIFICATION</scope>
</reference>
<reference evidence="1 2" key="1">
    <citation type="submission" date="2018-10" db="EMBL/GenBank/DDBJ databases">
        <title>Improved assembly of the deer mouse Peromyscus maniculatus genome.</title>
        <authorList>
            <person name="Lassance J.-M."/>
            <person name="Hoekstra H.E."/>
        </authorList>
    </citation>
    <scope>NUCLEOTIDE SEQUENCE [LARGE SCALE GENOMIC DNA]</scope>
</reference>
<dbReference type="AlphaFoldDB" id="A0A8C8UPF6"/>